<name>A0A412ZFF9_9FIRM</name>
<evidence type="ECO:0000313" key="2">
    <source>
        <dbReference type="EMBL" id="RGV79007.1"/>
    </source>
</evidence>
<sequence>MSNLPELAFCIPTYNRSTMVEEFLEQFASLFYQLGIDIFFYDSSEDNATELVAKKWKKVYENIDYIHTPSDWHANHKVMYIYEQYVKNHIYDYLWICGDSVRHSEKILKQIIALLDSDYDIIVINGIDKGRIGTREYADGNELFQDCAWHMTLFGSVIVNVHTLLENAPWSYIEEKYEIPERINYSHIGLYFESIYRLDRFKAYYLAADQEVWGSRLKRKTGWYQDAFQVLCEYWPSTMNALPSYYTNKWKAINKLGYYSCLEPWSFLNFRRGNVYNIQTFFRYRKILTGMSSLNTFQLWSLACLNPKIAYYFAINDLKGFLKECKKIYRLHSYCKKNQKIYIYGAGIVAERYAGYFERNGIIYQGFLVTQKENNPKQFKNHPVVPLCEFKSSYNETGVIIGLNRKNMEEIQPMLTEHGIWEHSFHEYIESVMLTEWKSEGKNL</sequence>
<evidence type="ECO:0000259" key="1">
    <source>
        <dbReference type="Pfam" id="PF00535"/>
    </source>
</evidence>
<organism evidence="2 3">
    <name type="scientific">Enterocloster bolteae</name>
    <dbReference type="NCBI Taxonomy" id="208479"/>
    <lineage>
        <taxon>Bacteria</taxon>
        <taxon>Bacillati</taxon>
        <taxon>Bacillota</taxon>
        <taxon>Clostridia</taxon>
        <taxon>Lachnospirales</taxon>
        <taxon>Lachnospiraceae</taxon>
        <taxon>Enterocloster</taxon>
    </lineage>
</organism>
<dbReference type="RefSeq" id="WP_118017635.1">
    <property type="nucleotide sequence ID" value="NZ_CAUHGS010000001.1"/>
</dbReference>
<dbReference type="SUPFAM" id="SSF53448">
    <property type="entry name" value="Nucleotide-diphospho-sugar transferases"/>
    <property type="match status" value="1"/>
</dbReference>
<dbReference type="InterPro" id="IPR001173">
    <property type="entry name" value="Glyco_trans_2-like"/>
</dbReference>
<feature type="domain" description="Glycosyltransferase 2-like" evidence="1">
    <location>
        <begin position="10"/>
        <end position="140"/>
    </location>
</feature>
<dbReference type="AlphaFoldDB" id="A0A412ZFF9"/>
<dbReference type="Pfam" id="PF00535">
    <property type="entry name" value="Glycos_transf_2"/>
    <property type="match status" value="1"/>
</dbReference>
<proteinExistence type="predicted"/>
<keyword evidence="2" id="KW-0808">Transferase</keyword>
<dbReference type="GO" id="GO:0016740">
    <property type="term" value="F:transferase activity"/>
    <property type="evidence" value="ECO:0007669"/>
    <property type="project" value="UniProtKB-KW"/>
</dbReference>
<dbReference type="EMBL" id="QRZM01000001">
    <property type="protein sequence ID" value="RGV79007.1"/>
    <property type="molecule type" value="Genomic_DNA"/>
</dbReference>
<dbReference type="Gene3D" id="3.90.550.10">
    <property type="entry name" value="Spore Coat Polysaccharide Biosynthesis Protein SpsA, Chain A"/>
    <property type="match status" value="1"/>
</dbReference>
<evidence type="ECO:0000313" key="3">
    <source>
        <dbReference type="Proteomes" id="UP000284543"/>
    </source>
</evidence>
<comment type="caution">
    <text evidence="2">The sequence shown here is derived from an EMBL/GenBank/DDBJ whole genome shotgun (WGS) entry which is preliminary data.</text>
</comment>
<reference evidence="2 3" key="1">
    <citation type="submission" date="2018-08" db="EMBL/GenBank/DDBJ databases">
        <title>A genome reference for cultivated species of the human gut microbiota.</title>
        <authorList>
            <person name="Zou Y."/>
            <person name="Xue W."/>
            <person name="Luo G."/>
        </authorList>
    </citation>
    <scope>NUCLEOTIDE SEQUENCE [LARGE SCALE GENOMIC DNA]</scope>
    <source>
        <strain evidence="2 3">AF14-18</strain>
    </source>
</reference>
<protein>
    <submittedName>
        <fullName evidence="2">Glycosyltransferase</fullName>
    </submittedName>
</protein>
<dbReference type="Proteomes" id="UP000284543">
    <property type="component" value="Unassembled WGS sequence"/>
</dbReference>
<dbReference type="InterPro" id="IPR029044">
    <property type="entry name" value="Nucleotide-diphossugar_trans"/>
</dbReference>
<gene>
    <name evidence="2" type="ORF">DWW02_04600</name>
</gene>
<accession>A0A412ZFF9</accession>